<dbReference type="InterPro" id="IPR013551">
    <property type="entry name" value="YicC-like_C"/>
</dbReference>
<dbReference type="Pfam" id="PF08340">
    <property type="entry name" value="YicC-like_C"/>
    <property type="match status" value="1"/>
</dbReference>
<comment type="caution">
    <text evidence="8">The sequence shown here is derived from an EMBL/GenBank/DDBJ whole genome shotgun (WGS) entry which is preliminary data.</text>
</comment>
<keyword evidence="2" id="KW-0540">Nuclease</keyword>
<dbReference type="EMBL" id="NIPO01000001">
    <property type="protein sequence ID" value="PJR03590.1"/>
    <property type="molecule type" value="Genomic_DNA"/>
</dbReference>
<proteinExistence type="inferred from homology"/>
<protein>
    <submittedName>
        <fullName evidence="8">YicC family protein</fullName>
    </submittedName>
</protein>
<reference evidence="8 9" key="1">
    <citation type="submission" date="2017-06" db="EMBL/GenBank/DDBJ databases">
        <title>Description of Avrilella dinanensis gen. nov. sp. nov.</title>
        <authorList>
            <person name="Leyer C."/>
            <person name="Sassi M."/>
            <person name="Minet J."/>
            <person name="Kayal S."/>
            <person name="Cattoir V."/>
        </authorList>
    </citation>
    <scope>NUCLEOTIDE SEQUENCE [LARGE SCALE GENOMIC DNA]</scope>
    <source>
        <strain evidence="8 9">UR159</strain>
    </source>
</reference>
<comment type="similarity">
    <text evidence="5">Belongs to the YicC/YloC family.</text>
</comment>
<accession>A0A2M9R3Z4</accession>
<evidence type="ECO:0000259" key="6">
    <source>
        <dbReference type="Pfam" id="PF03755"/>
    </source>
</evidence>
<dbReference type="NCBIfam" id="TIGR00255">
    <property type="entry name" value="YicC/YloC family endoribonuclease"/>
    <property type="match status" value="1"/>
</dbReference>
<dbReference type="Pfam" id="PF03755">
    <property type="entry name" value="YicC-like_N"/>
    <property type="match status" value="1"/>
</dbReference>
<feature type="domain" description="Endoribonuclease YicC-like C-terminal" evidence="7">
    <location>
        <begin position="170"/>
        <end position="285"/>
    </location>
</feature>
<evidence type="ECO:0000259" key="7">
    <source>
        <dbReference type="Pfam" id="PF08340"/>
    </source>
</evidence>
<gene>
    <name evidence="8" type="ORF">CDL10_02955</name>
</gene>
<evidence type="ECO:0000256" key="3">
    <source>
        <dbReference type="ARBA" id="ARBA00022759"/>
    </source>
</evidence>
<keyword evidence="3" id="KW-0255">Endonuclease</keyword>
<dbReference type="PANTHER" id="PTHR30636">
    <property type="entry name" value="UPF0701 PROTEIN YICC"/>
    <property type="match status" value="1"/>
</dbReference>
<feature type="domain" description="Endoribonuclease YicC-like N-terminal" evidence="6">
    <location>
        <begin position="2"/>
        <end position="153"/>
    </location>
</feature>
<evidence type="ECO:0000256" key="5">
    <source>
        <dbReference type="ARBA" id="ARBA00035648"/>
    </source>
</evidence>
<sequence>MIYSMTGFGKAVNQLSNKKIIVEIKSLNSKSLDLNVRLPQVYREKELELRKLLSDSLQRGKIDYSLYIENVIEQNNTTLNPPIVKDYIRQMKDILPDADETELMKMAVRMPDALKTEKAEIDETEWQEIIKTTSEALVHINEFRASEGAHLQQDMANNVGTIRQKLNEISSLKDERTKAVKERLMNGLEELKQTVDETRFAQEIVFYIEKLDINEEEVRLNKHLDYFTETLNDNQSNGRKLGFISQEMGREINTIGSKSNHAPMQKLVVQMKEELEKIKEQVLNIL</sequence>
<evidence type="ECO:0000256" key="2">
    <source>
        <dbReference type="ARBA" id="ARBA00022722"/>
    </source>
</evidence>
<dbReference type="Proteomes" id="UP000231960">
    <property type="component" value="Unassembled WGS sequence"/>
</dbReference>
<dbReference type="GO" id="GO:0004521">
    <property type="term" value="F:RNA endonuclease activity"/>
    <property type="evidence" value="ECO:0007669"/>
    <property type="project" value="InterPro"/>
</dbReference>
<organism evidence="8 9">
    <name type="scientific">Avrilella dinanensis</name>
    <dbReference type="NCBI Taxonomy" id="2008672"/>
    <lineage>
        <taxon>Bacteria</taxon>
        <taxon>Pseudomonadati</taxon>
        <taxon>Bacteroidota</taxon>
        <taxon>Flavobacteriia</taxon>
        <taxon>Flavobacteriales</taxon>
        <taxon>Flavobacteriaceae</taxon>
        <taxon>Avrilella</taxon>
    </lineage>
</organism>
<dbReference type="InterPro" id="IPR013527">
    <property type="entry name" value="YicC-like_N"/>
</dbReference>
<dbReference type="OrthoDB" id="9771229at2"/>
<dbReference type="RefSeq" id="WP_100677158.1">
    <property type="nucleotide sequence ID" value="NZ_NIPO01000001.1"/>
</dbReference>
<comment type="cofactor">
    <cofactor evidence="1">
        <name>a divalent metal cation</name>
        <dbReference type="ChEBI" id="CHEBI:60240"/>
    </cofactor>
</comment>
<evidence type="ECO:0000256" key="1">
    <source>
        <dbReference type="ARBA" id="ARBA00001968"/>
    </source>
</evidence>
<dbReference type="InterPro" id="IPR005229">
    <property type="entry name" value="YicC/YloC-like"/>
</dbReference>
<name>A0A2M9R3Z4_9FLAO</name>
<dbReference type="AlphaFoldDB" id="A0A2M9R3Z4"/>
<evidence type="ECO:0000313" key="8">
    <source>
        <dbReference type="EMBL" id="PJR03590.1"/>
    </source>
</evidence>
<dbReference type="PANTHER" id="PTHR30636:SF3">
    <property type="entry name" value="UPF0701 PROTEIN YICC"/>
    <property type="match status" value="1"/>
</dbReference>
<dbReference type="GO" id="GO:0016787">
    <property type="term" value="F:hydrolase activity"/>
    <property type="evidence" value="ECO:0007669"/>
    <property type="project" value="UniProtKB-KW"/>
</dbReference>
<evidence type="ECO:0000256" key="4">
    <source>
        <dbReference type="ARBA" id="ARBA00022801"/>
    </source>
</evidence>
<keyword evidence="4" id="KW-0378">Hydrolase</keyword>
<keyword evidence="9" id="KW-1185">Reference proteome</keyword>
<evidence type="ECO:0000313" key="9">
    <source>
        <dbReference type="Proteomes" id="UP000231960"/>
    </source>
</evidence>